<name>A0A2T0X985_9RHOB</name>
<keyword evidence="11" id="KW-1185">Reference proteome</keyword>
<keyword evidence="2 10" id="KW-0548">Nucleotidyltransferase</keyword>
<evidence type="ECO:0000256" key="1">
    <source>
        <dbReference type="ARBA" id="ARBA00022679"/>
    </source>
</evidence>
<dbReference type="GO" id="GO:0005524">
    <property type="term" value="F:ATP binding"/>
    <property type="evidence" value="ECO:0007669"/>
    <property type="project" value="UniProtKB-KW"/>
</dbReference>
<evidence type="ECO:0000256" key="5">
    <source>
        <dbReference type="ARBA" id="ARBA00022842"/>
    </source>
</evidence>
<dbReference type="Gene3D" id="3.30.460.10">
    <property type="entry name" value="Beta Polymerase, domain 2"/>
    <property type="match status" value="2"/>
</dbReference>
<dbReference type="EMBL" id="PVTT01000001">
    <property type="protein sequence ID" value="PRY95487.1"/>
    <property type="molecule type" value="Genomic_DNA"/>
</dbReference>
<keyword evidence="5" id="KW-0460">Magnesium</keyword>
<feature type="region of interest" description="Disordered" evidence="7">
    <location>
        <begin position="1"/>
        <end position="20"/>
    </location>
</feature>
<dbReference type="OrthoDB" id="9759366at2"/>
<dbReference type="Proteomes" id="UP000238801">
    <property type="component" value="Unassembled WGS sequence"/>
</dbReference>
<dbReference type="GO" id="GO:0008882">
    <property type="term" value="F:[glutamate-ammonia-ligase] adenylyltransferase activity"/>
    <property type="evidence" value="ECO:0007669"/>
    <property type="project" value="InterPro"/>
</dbReference>
<dbReference type="InterPro" id="IPR005190">
    <property type="entry name" value="GlnE_rpt_dom"/>
</dbReference>
<keyword evidence="4" id="KW-0067">ATP-binding</keyword>
<dbReference type="SUPFAM" id="SSF81301">
    <property type="entry name" value="Nucleotidyltransferase"/>
    <property type="match status" value="2"/>
</dbReference>
<dbReference type="Pfam" id="PF03710">
    <property type="entry name" value="GlnE"/>
    <property type="match status" value="2"/>
</dbReference>
<evidence type="ECO:0000256" key="7">
    <source>
        <dbReference type="SAM" id="MobiDB-lite"/>
    </source>
</evidence>
<keyword evidence="1 10" id="KW-0808">Transferase</keyword>
<keyword evidence="3" id="KW-0547">Nucleotide-binding</keyword>
<evidence type="ECO:0000313" key="11">
    <source>
        <dbReference type="Proteomes" id="UP000238801"/>
    </source>
</evidence>
<evidence type="ECO:0000256" key="4">
    <source>
        <dbReference type="ARBA" id="ARBA00022840"/>
    </source>
</evidence>
<evidence type="ECO:0000313" key="10">
    <source>
        <dbReference type="EMBL" id="PRY95487.1"/>
    </source>
</evidence>
<evidence type="ECO:0000256" key="2">
    <source>
        <dbReference type="ARBA" id="ARBA00022695"/>
    </source>
</evidence>
<evidence type="ECO:0000259" key="8">
    <source>
        <dbReference type="Pfam" id="PF03710"/>
    </source>
</evidence>
<dbReference type="SUPFAM" id="SSF81593">
    <property type="entry name" value="Nucleotidyltransferase substrate binding subunit/domain"/>
    <property type="match status" value="2"/>
</dbReference>
<feature type="domain" description="PII-uridylyltransferase/Glutamine-synthetase adenylyltransferase" evidence="9">
    <location>
        <begin position="286"/>
        <end position="414"/>
    </location>
</feature>
<dbReference type="GO" id="GO:0000820">
    <property type="term" value="P:regulation of glutamine family amino acid metabolic process"/>
    <property type="evidence" value="ECO:0007669"/>
    <property type="project" value="TreeGrafter"/>
</dbReference>
<dbReference type="PANTHER" id="PTHR30621:SF0">
    <property type="entry name" value="BIFUNCTIONAL GLUTAMINE SYNTHETASE ADENYLYLTRANSFERASE_ADENYLYL-REMOVING ENZYME"/>
    <property type="match status" value="1"/>
</dbReference>
<gene>
    <name evidence="10" type="ORF">BCF33_1108</name>
</gene>
<evidence type="ECO:0000256" key="3">
    <source>
        <dbReference type="ARBA" id="ARBA00022741"/>
    </source>
</evidence>
<accession>A0A2T0X985</accession>
<dbReference type="GO" id="GO:0005829">
    <property type="term" value="C:cytosol"/>
    <property type="evidence" value="ECO:0007669"/>
    <property type="project" value="TreeGrafter"/>
</dbReference>
<dbReference type="GO" id="GO:0016874">
    <property type="term" value="F:ligase activity"/>
    <property type="evidence" value="ECO:0007669"/>
    <property type="project" value="UniProtKB-KW"/>
</dbReference>
<dbReference type="CDD" id="cd05401">
    <property type="entry name" value="NT_GlnE_GlnD_like"/>
    <property type="match status" value="2"/>
</dbReference>
<organism evidence="10 11">
    <name type="scientific">Hasllibacter halocynthiae</name>
    <dbReference type="NCBI Taxonomy" id="595589"/>
    <lineage>
        <taxon>Bacteria</taxon>
        <taxon>Pseudomonadati</taxon>
        <taxon>Pseudomonadota</taxon>
        <taxon>Alphaproteobacteria</taxon>
        <taxon>Rhodobacterales</taxon>
        <taxon>Roseobacteraceae</taxon>
        <taxon>Hasllibacter</taxon>
    </lineage>
</organism>
<evidence type="ECO:0000259" key="9">
    <source>
        <dbReference type="Pfam" id="PF08335"/>
    </source>
</evidence>
<evidence type="ECO:0000256" key="6">
    <source>
        <dbReference type="ARBA" id="ARBA00023268"/>
    </source>
</evidence>
<feature type="domain" description="Glutamate-ammonia ligase adenylyltransferase repeated" evidence="8">
    <location>
        <begin position="499"/>
        <end position="732"/>
    </location>
</feature>
<dbReference type="PANTHER" id="PTHR30621">
    <property type="entry name" value="GLUTAMINE SYNTHETASE ADENYLYLTRANSFERASE"/>
    <property type="match status" value="1"/>
</dbReference>
<feature type="compositionally biased region" description="Basic and acidic residues" evidence="7">
    <location>
        <begin position="1"/>
        <end position="17"/>
    </location>
</feature>
<keyword evidence="6" id="KW-0511">Multifunctional enzyme</keyword>
<dbReference type="InterPro" id="IPR013546">
    <property type="entry name" value="PII_UdlTrfase/GS_AdlTrfase"/>
</dbReference>
<protein>
    <submittedName>
        <fullName evidence="10">Glutamate-ammonia-ligase adenylyltransferase</fullName>
    </submittedName>
</protein>
<dbReference type="RefSeq" id="WP_106159859.1">
    <property type="nucleotide sequence ID" value="NZ_PVTT01000001.1"/>
</dbReference>
<dbReference type="Gene3D" id="1.20.120.330">
    <property type="entry name" value="Nucleotidyltransferases domain 2"/>
    <property type="match status" value="1"/>
</dbReference>
<dbReference type="InterPro" id="IPR043519">
    <property type="entry name" value="NT_sf"/>
</dbReference>
<reference evidence="10 11" key="1">
    <citation type="submission" date="2018-03" db="EMBL/GenBank/DDBJ databases">
        <title>Genomic Encyclopedia of Archaeal and Bacterial Type Strains, Phase II (KMG-II): from individual species to whole genera.</title>
        <authorList>
            <person name="Goeker M."/>
        </authorList>
    </citation>
    <scope>NUCLEOTIDE SEQUENCE [LARGE SCALE GENOMIC DNA]</scope>
    <source>
        <strain evidence="10 11">DSM 29318</strain>
    </source>
</reference>
<dbReference type="Pfam" id="PF08335">
    <property type="entry name" value="GlnD_UR_UTase"/>
    <property type="match status" value="1"/>
</dbReference>
<comment type="caution">
    <text evidence="10">The sequence shown here is derived from an EMBL/GenBank/DDBJ whole genome shotgun (WGS) entry which is preliminary data.</text>
</comment>
<proteinExistence type="predicted"/>
<keyword evidence="10" id="KW-0436">Ligase</keyword>
<sequence length="875" mass="91917">MLSDRITRAPRPFDPEAGRAAADGLDGAAADLVAGMAGSSPYLCKLARREREWLREALDAPPEAALAALLEGEAGTLRRDKRRLHLLCALCDLGGAWTLEETTGALTAFADRAVDLALGEATARERARGKLSDGRRITAVAMGKMGAGELNYSSDIDLILLWGGTPADPSYAEDRAALIRAARGALRTLSDATAEGYVFRTDVRLRPDPSTTPLVIPFDAAERYYESLGRSWERAAHIKARACAGDVAAGEAYLGRLAPFVWRRSLDYATLQDVGGMLAKVRASRPSASLDGHDLKKGRGGIREIEFTAQALQLVHGGRDPGLRVRGTCEALDRLAAAGRIGPEEAAALKEDYRFLRDAEHRLQMVQDAQTHALPRAPEEWGRQAALHGTDVAGLRARIGDTLERVHRVASALFGPEEAPAPPPRAAAALARWEGYPALRSARARGGLSRIAGPLMDRLDAAPDPEAALLAFEGFLSRLPAGAQLFALFEANPALMDLVAEIAGAGPELAGFLAGNADVLDGIAAGDVFGPFPDAAALAGEAARAAHGDYEEALIGLRRWKAERHFGIGVNLLRGLSPAEAGARYAALAEAVLGETLPLAAADVVRRHGEVPGRGAALLAMGSLGGGRIDAGSDLDLIVIFEGTGESDGRRPLPARQWHARLTQTLLQALGAPMKHGRLYEADTRLRPSGRQGPVATSLEGFARYQREEAWTWERMALLRARPVAGPAPLQDALGAEVAAILAPGLPAGTVGEALGDMRRRLFAARPGGDPWALRDGPGGLQDLELAAQGCALAGVPAPGAVEEGVALLRDLKAILSLLAPAGGRPEALGAGGVRRLCEVGGAPDLAALTERLRRAREGGAEAVGALLSGTLRPG</sequence>
<feature type="domain" description="Glutamate-ammonia ligase adenylyltransferase repeated" evidence="8">
    <location>
        <begin position="48"/>
        <end position="252"/>
    </location>
</feature>
<dbReference type="AlphaFoldDB" id="A0A2T0X985"/>
<dbReference type="InterPro" id="IPR023057">
    <property type="entry name" value="GlnE"/>
</dbReference>